<protein>
    <recommendedName>
        <fullName evidence="1">Protein SDA1</fullName>
    </recommendedName>
</protein>
<organism evidence="2 3">
    <name type="scientific">Pristionchus pacificus</name>
    <name type="common">Parasitic nematode worm</name>
    <dbReference type="NCBI Taxonomy" id="54126"/>
    <lineage>
        <taxon>Eukaryota</taxon>
        <taxon>Metazoa</taxon>
        <taxon>Ecdysozoa</taxon>
        <taxon>Nematoda</taxon>
        <taxon>Chromadorea</taxon>
        <taxon>Rhabditida</taxon>
        <taxon>Rhabditina</taxon>
        <taxon>Diplogasteromorpha</taxon>
        <taxon>Diplogasteroidea</taxon>
        <taxon>Neodiplogasteridae</taxon>
        <taxon>Pristionchus</taxon>
    </lineage>
</organism>
<dbReference type="Pfam" id="PF08158">
    <property type="entry name" value="SDA1_HEAT"/>
    <property type="match status" value="2"/>
</dbReference>
<evidence type="ECO:0000256" key="1">
    <source>
        <dbReference type="RuleBase" id="RU365057"/>
    </source>
</evidence>
<dbReference type="GO" id="GO:0000055">
    <property type="term" value="P:ribosomal large subunit export from nucleus"/>
    <property type="evidence" value="ECO:0000318"/>
    <property type="project" value="GO_Central"/>
</dbReference>
<dbReference type="Proteomes" id="UP000005239">
    <property type="component" value="Unassembled WGS sequence"/>
</dbReference>
<evidence type="ECO:0000313" key="2">
    <source>
        <dbReference type="EnsemblMetazoa" id="PPA38983.1"/>
    </source>
</evidence>
<dbReference type="PANTHER" id="PTHR12730">
    <property type="entry name" value="HSDA/SDA1-RELATED"/>
    <property type="match status" value="1"/>
</dbReference>
<reference evidence="3" key="1">
    <citation type="journal article" date="2008" name="Nat. Genet.">
        <title>The Pristionchus pacificus genome provides a unique perspective on nematode lifestyle and parasitism.</title>
        <authorList>
            <person name="Dieterich C."/>
            <person name="Clifton S.W."/>
            <person name="Schuster L.N."/>
            <person name="Chinwalla A."/>
            <person name="Delehaunty K."/>
            <person name="Dinkelacker I."/>
            <person name="Fulton L."/>
            <person name="Fulton R."/>
            <person name="Godfrey J."/>
            <person name="Minx P."/>
            <person name="Mitreva M."/>
            <person name="Roeseler W."/>
            <person name="Tian H."/>
            <person name="Witte H."/>
            <person name="Yang S.P."/>
            <person name="Wilson R.K."/>
            <person name="Sommer R.J."/>
        </authorList>
    </citation>
    <scope>NUCLEOTIDE SEQUENCE [LARGE SCALE GENOMIC DNA]</scope>
    <source>
        <strain evidence="3">PS312</strain>
    </source>
</reference>
<keyword evidence="3" id="KW-1185">Reference proteome</keyword>
<dbReference type="InterPro" id="IPR012977">
    <property type="entry name" value="SDA1_N"/>
</dbReference>
<sequence length="318" mass="37190">MSVVPMPHASGKINKFAMTERHLDFLHETVRKNPESYKEEFLEQLMQMSQGEITIQIEHAHRYQQSREPQKFQIIQPLLDSITFLSGVVIFFKEEAKAFGDQILREQATGLDPHVRMAFCKALIPLRNNFIEPLTLLELKFILSSILSHLKMICVQKKNLRLAGKIQNFCFARLKDSQSIVVRSCQLILIDVFRKKYFRCANIRTNKNSRGKECNLLAVQSLYDAQEFGDRLFKMLESTKIEKFEVRLFRIALLARIIGIHRLQTLQFYSYVQRFLQPKQRDVTRILLYAAQSCHELVPPDTIESLVKCIAYNFVTDW</sequence>
<dbReference type="AlphaFoldDB" id="A0A2A6C9U2"/>
<dbReference type="EnsemblMetazoa" id="PPA38983.1">
    <property type="protein sequence ID" value="PPA38983.1"/>
    <property type="gene ID" value="WBGene00277352"/>
</dbReference>
<comment type="function">
    <text evidence="1">Required for 60S pre-ribosomal subunits export to the cytoplasm.</text>
</comment>
<keyword evidence="1" id="KW-0653">Protein transport</keyword>
<gene>
    <name evidence="2" type="primary">WBGene00277352</name>
</gene>
<accession>A0A2A6C9U2</accession>
<comment type="similarity">
    <text evidence="1">Belongs to the SDA1 family.</text>
</comment>
<comment type="subcellular location">
    <subcellularLocation>
        <location evidence="1">Nucleus</location>
        <location evidence="1">Nucleolus</location>
    </subcellularLocation>
</comment>
<name>A0A2A6C9U2_PRIPA</name>
<keyword evidence="1" id="KW-0539">Nucleus</keyword>
<dbReference type="OrthoDB" id="2196187at2759"/>
<evidence type="ECO:0000313" key="3">
    <source>
        <dbReference type="Proteomes" id="UP000005239"/>
    </source>
</evidence>
<reference evidence="2" key="2">
    <citation type="submission" date="2022-06" db="UniProtKB">
        <authorList>
            <consortium name="EnsemblMetazoa"/>
        </authorList>
    </citation>
    <scope>IDENTIFICATION</scope>
    <source>
        <strain evidence="2">PS312</strain>
    </source>
</reference>
<proteinExistence type="inferred from homology"/>
<keyword evidence="1" id="KW-0813">Transport</keyword>
<dbReference type="GO" id="GO:0042273">
    <property type="term" value="P:ribosomal large subunit biogenesis"/>
    <property type="evidence" value="ECO:0000318"/>
    <property type="project" value="GO_Central"/>
</dbReference>
<dbReference type="InterPro" id="IPR027312">
    <property type="entry name" value="Sda1"/>
</dbReference>
<keyword evidence="1" id="KW-0690">Ribosome biogenesis</keyword>
<dbReference type="GO" id="GO:0005730">
    <property type="term" value="C:nucleolus"/>
    <property type="evidence" value="ECO:0000318"/>
    <property type="project" value="GO_Central"/>
</dbReference>
<accession>A0A8R1YXU3</accession>
<dbReference type="PANTHER" id="PTHR12730:SF0">
    <property type="entry name" value="PROTEIN SDA1 HOMOLOG"/>
    <property type="match status" value="1"/>
</dbReference>
<dbReference type="GO" id="GO:0015031">
    <property type="term" value="P:protein transport"/>
    <property type="evidence" value="ECO:0007669"/>
    <property type="project" value="UniProtKB-KW"/>
</dbReference>